<evidence type="ECO:0000256" key="1">
    <source>
        <dbReference type="SAM" id="MobiDB-lite"/>
    </source>
</evidence>
<proteinExistence type="predicted"/>
<organism evidence="2 3">
    <name type="scientific">Halorubrum halodurans</name>
    <dbReference type="NCBI Taxonomy" id="1383851"/>
    <lineage>
        <taxon>Archaea</taxon>
        <taxon>Methanobacteriati</taxon>
        <taxon>Methanobacteriota</taxon>
        <taxon>Stenosarchaea group</taxon>
        <taxon>Halobacteria</taxon>
        <taxon>Halobacteriales</taxon>
        <taxon>Haloferacaceae</taxon>
        <taxon>Halorubrum</taxon>
    </lineage>
</organism>
<dbReference type="EMBL" id="NHPJ01000027">
    <property type="protein sequence ID" value="OYR58632.1"/>
    <property type="molecule type" value="Genomic_DNA"/>
</dbReference>
<dbReference type="AlphaFoldDB" id="A0A256IR59"/>
<reference evidence="2 3" key="1">
    <citation type="journal article" date="2014" name="Front. Microbiol.">
        <title>Population and genomic analysis of the genus Halorubrum.</title>
        <authorList>
            <person name="Fullmer M.S."/>
            <person name="Soucy S.M."/>
            <person name="Swithers K.S."/>
            <person name="Makkay A.M."/>
            <person name="Wheeler R."/>
            <person name="Ventosa A."/>
            <person name="Gogarten J.P."/>
            <person name="Papke R.T."/>
        </authorList>
    </citation>
    <scope>NUCLEOTIDE SEQUENCE [LARGE SCALE GENOMIC DNA]</scope>
    <source>
        <strain evidence="2 3">Cb34</strain>
    </source>
</reference>
<evidence type="ECO:0000313" key="3">
    <source>
        <dbReference type="Proteomes" id="UP000216308"/>
    </source>
</evidence>
<name>A0A256IR59_9EURY</name>
<dbReference type="RefSeq" id="WP_094529855.1">
    <property type="nucleotide sequence ID" value="NZ_NHPJ01000027.1"/>
</dbReference>
<protein>
    <submittedName>
        <fullName evidence="2">Uncharacterized protein</fullName>
    </submittedName>
</protein>
<feature type="region of interest" description="Disordered" evidence="1">
    <location>
        <begin position="119"/>
        <end position="145"/>
    </location>
</feature>
<comment type="caution">
    <text evidence="2">The sequence shown here is derived from an EMBL/GenBank/DDBJ whole genome shotgun (WGS) entry which is preliminary data.</text>
</comment>
<accession>A0A256IR59</accession>
<gene>
    <name evidence="2" type="ORF">DJ70_02585</name>
</gene>
<dbReference type="OrthoDB" id="384820at2157"/>
<dbReference type="Proteomes" id="UP000216308">
    <property type="component" value="Unassembled WGS sequence"/>
</dbReference>
<keyword evidence="3" id="KW-1185">Reference proteome</keyword>
<sequence length="182" mass="20969">MLAPARATSAGHHITDDVDETRAARFQLIYTSTSTRTGETTEHEYPVRLEYAACHFGGVRPWFRCPACSERVGKLYLPPRRERFACRDCYDIGYTLSRRSGDPVKEAELRYRRAFAKADADDRRAHPNTEPYLPERPPGRPFDHHAELLEDVHDAHAEYHDALQEHLRSLDELLEKRAPQSV</sequence>
<evidence type="ECO:0000313" key="2">
    <source>
        <dbReference type="EMBL" id="OYR58632.1"/>
    </source>
</evidence>